<comment type="similarity">
    <text evidence="2">Belongs to the glycosyl hydrolase 81 family.</text>
</comment>
<evidence type="ECO:0000256" key="5">
    <source>
        <dbReference type="ARBA" id="ARBA00023277"/>
    </source>
</evidence>
<dbReference type="InterPro" id="IPR008979">
    <property type="entry name" value="Galactose-bd-like_sf"/>
</dbReference>
<evidence type="ECO:0000313" key="11">
    <source>
        <dbReference type="EMBL" id="REE77755.1"/>
    </source>
</evidence>
<dbReference type="Pfam" id="PF07550">
    <property type="entry name" value="Shr-like_HID"/>
    <property type="match status" value="4"/>
</dbReference>
<evidence type="ECO:0000256" key="6">
    <source>
        <dbReference type="ARBA" id="ARBA00023295"/>
    </source>
</evidence>
<dbReference type="Pfam" id="PF22633">
    <property type="entry name" value="F5_F8_type_C_2"/>
    <property type="match status" value="2"/>
</dbReference>
<dbReference type="EC" id="3.2.1.39" evidence="3"/>
<gene>
    <name evidence="11" type="ORF">A8990_12775</name>
</gene>
<dbReference type="InterPro" id="IPR040720">
    <property type="entry name" value="GH81_C"/>
</dbReference>
<keyword evidence="5" id="KW-0119">Carbohydrate metabolism</keyword>
<reference evidence="11 12" key="1">
    <citation type="submission" date="2018-08" db="EMBL/GenBank/DDBJ databases">
        <title>Genomic Encyclopedia of Type Strains, Phase III (KMG-III): the genomes of soil and plant-associated and newly described type strains.</title>
        <authorList>
            <person name="Whitman W."/>
        </authorList>
    </citation>
    <scope>NUCLEOTIDE SEQUENCE [LARGE SCALE GENOMIC DNA]</scope>
    <source>
        <strain evidence="11 12">CGMCC 1.10966</strain>
    </source>
</reference>
<feature type="domain" description="F5/8 type C" evidence="10">
    <location>
        <begin position="1147"/>
        <end position="1289"/>
    </location>
</feature>
<dbReference type="Pfam" id="PF17652">
    <property type="entry name" value="Glyco_hydro81C"/>
    <property type="match status" value="1"/>
</dbReference>
<accession>A0A3D9RHS9</accession>
<organism evidence="11 12">
    <name type="scientific">Paenibacillus taihuensis</name>
    <dbReference type="NCBI Taxonomy" id="1156355"/>
    <lineage>
        <taxon>Bacteria</taxon>
        <taxon>Bacillati</taxon>
        <taxon>Bacillota</taxon>
        <taxon>Bacilli</taxon>
        <taxon>Bacillales</taxon>
        <taxon>Paenibacillaceae</taxon>
        <taxon>Paenibacillus</taxon>
    </lineage>
</organism>
<evidence type="ECO:0000256" key="4">
    <source>
        <dbReference type="ARBA" id="ARBA00022801"/>
    </source>
</evidence>
<dbReference type="PANTHER" id="PTHR31983">
    <property type="entry name" value="ENDO-1,3(4)-BETA-GLUCANASE 1"/>
    <property type="match status" value="1"/>
</dbReference>
<proteinExistence type="inferred from homology"/>
<dbReference type="OrthoDB" id="5480482at2"/>
<dbReference type="SUPFAM" id="SSF49785">
    <property type="entry name" value="Galactose-binding domain-like"/>
    <property type="match status" value="6"/>
</dbReference>
<comment type="catalytic activity">
    <reaction evidence="1">
        <text>Hydrolysis of (1-&gt;3)-beta-D-glucosidic linkages in (1-&gt;3)-beta-D-glucans.</text>
        <dbReference type="EC" id="3.2.1.39"/>
    </reaction>
</comment>
<evidence type="ECO:0000259" key="10">
    <source>
        <dbReference type="PROSITE" id="PS50022"/>
    </source>
</evidence>
<dbReference type="Gene3D" id="2.60.120.260">
    <property type="entry name" value="Galactose-binding domain-like"/>
    <property type="match status" value="6"/>
</dbReference>
<dbReference type="GO" id="GO:0052861">
    <property type="term" value="F:endo-1,3(4)-beta-glucanase activity"/>
    <property type="evidence" value="ECO:0007669"/>
    <property type="project" value="InterPro"/>
</dbReference>
<evidence type="ECO:0000313" key="12">
    <source>
        <dbReference type="Proteomes" id="UP000256304"/>
    </source>
</evidence>
<dbReference type="InterPro" id="IPR005200">
    <property type="entry name" value="Endo-beta-glucanase"/>
</dbReference>
<evidence type="ECO:0000256" key="2">
    <source>
        <dbReference type="ARBA" id="ARBA00010730"/>
    </source>
</evidence>
<feature type="region of interest" description="Disordered" evidence="9">
    <location>
        <begin position="1601"/>
        <end position="1624"/>
    </location>
</feature>
<dbReference type="SMART" id="SM00231">
    <property type="entry name" value="FA58C"/>
    <property type="match status" value="4"/>
</dbReference>
<dbReference type="InterPro" id="IPR000421">
    <property type="entry name" value="FA58C"/>
</dbReference>
<feature type="domain" description="F5/8 type C" evidence="10">
    <location>
        <begin position="1373"/>
        <end position="1510"/>
    </location>
</feature>
<dbReference type="GO" id="GO:0000272">
    <property type="term" value="P:polysaccharide catabolic process"/>
    <property type="evidence" value="ECO:0007669"/>
    <property type="project" value="UniProtKB-KW"/>
</dbReference>
<dbReference type="InterPro" id="IPR011432">
    <property type="entry name" value="Shr-like_HID"/>
</dbReference>
<feature type="domain" description="F5/8 type C" evidence="10">
    <location>
        <begin position="1827"/>
        <end position="1968"/>
    </location>
</feature>
<dbReference type="Gene3D" id="2.70.98.30">
    <property type="entry name" value="Golgi alpha-mannosidase II, domain 4"/>
    <property type="match status" value="1"/>
</dbReference>
<keyword evidence="4" id="KW-0378">Hydrolase</keyword>
<keyword evidence="12" id="KW-1185">Reference proteome</keyword>
<name>A0A3D9RHS9_9BACL</name>
<keyword evidence="8" id="KW-0624">Polysaccharide degradation</keyword>
<protein>
    <recommendedName>
        <fullName evidence="3">glucan endo-1,3-beta-D-glucosidase</fullName>
        <ecNumber evidence="3">3.2.1.39</ecNumber>
    </recommendedName>
</protein>
<evidence type="ECO:0000256" key="3">
    <source>
        <dbReference type="ARBA" id="ARBA00012780"/>
    </source>
</evidence>
<dbReference type="RefSeq" id="WP_116190936.1">
    <property type="nucleotide sequence ID" value="NZ_QTTN01000027.1"/>
</dbReference>
<dbReference type="GO" id="GO:0042973">
    <property type="term" value="F:glucan endo-1,3-beta-D-glucosidase activity"/>
    <property type="evidence" value="ECO:0007669"/>
    <property type="project" value="UniProtKB-EC"/>
</dbReference>
<comment type="caution">
    <text evidence="11">The sequence shown here is derived from an EMBL/GenBank/DDBJ whole genome shotgun (WGS) entry which is preliminary data.</text>
</comment>
<dbReference type="Pfam" id="PF00754">
    <property type="entry name" value="F5_F8_type_C"/>
    <property type="match status" value="4"/>
</dbReference>
<evidence type="ECO:0000256" key="7">
    <source>
        <dbReference type="ARBA" id="ARBA00023316"/>
    </source>
</evidence>
<feature type="domain" description="F5/8 type C" evidence="10">
    <location>
        <begin position="1611"/>
        <end position="1748"/>
    </location>
</feature>
<keyword evidence="6" id="KW-0326">Glycosidase</keyword>
<feature type="domain" description="F5/8 type C" evidence="10">
    <location>
        <begin position="24"/>
        <end position="161"/>
    </location>
</feature>
<evidence type="ECO:0000256" key="8">
    <source>
        <dbReference type="ARBA" id="ARBA00023326"/>
    </source>
</evidence>
<sequence>MPLTIPSVLTLSMLLGSWSGTTVSAASAKGAEVSHLLTYEGAAYASSVEGGLTPDKAVDGDTDSRWGSAFSADPQWIYVDLGAHAKIDKAIIRWENAYSKSYKIQVSDDETNWTDIYSDTKGDGGVDTFALSGEGRYVRMLSLERSGGYGVSIKEFEVYGTGGTNPLPVVLGEDVALNKPVFASSYEKADKDKPALPPENANDASDTTRWSSAHTSDEWIYVDLGSVHDIGRVRLNWENAAGRIYDLQVSDDAQNWTTIYREINGSEGWKDTQVYAKGRYVRMKGISRTTSYGYSLFNFSVYDYVQGDPKPVYTIPSLPTAGAVEVGKGSYLTSDISMPQPRPPINKSDTLGAPIPSNDWWQSVLIKNLSDSLITLPLKSKYTPLGLSVLNPGAGWVNDTGNSQAADGGPDFYLHAGNISATNIKNKVVGYGDWSATVALSDNDTQKMTTTFVKGSPYLYSEFSDPTTAELYFPASTRFYDDQGNAVLASEGATVTGDHIGFAVTNVDGSPQAAAVIRNYGAFAPAGSVFMKVGNKVKIRLGNGDNYLSVASMPAASDLNYFYTHAYAFVKNTVVTPSFDENTSDVVTRFDTEIDQKRTDMASTTLMALLPHQWKQSSTPLTTLSYPSIRGTLKLREGNSFTTTDKFEGIVPQFTEPSDPAYNRDELLQELSYLDEATSKNIMSGDAYWQGKVLHPLAMGALIADQIGDGAYKEVFLSRMRTILTDWYTYTKGEPDYFMYYDKAWGTMYYKNSEFGANTGLTDHHFTYGYYVFASAVLATYDQDFKDNYGGMVEHLIRDYANPSKTDPMYPFLRNFDPYEGHSWAGGYGDNNNGNNQEAAGESLFGWVGEYMWSLLSGDKAVRDISIYGFTTELKAVEQYWFNYDNDNWLPGFNHKSVGQVYGSAYNYGTFFSGDPVNIYGIHWLPTGEYLTSYGFDQKKVADLYGGLVKDNKGPENAWYHIVWPIEALSNPQDVLNKFTVDNTQKNEIFNTYWFVHNMATLGSRTKDIWATGWSGASIYKKGTTYTAEVWNPTNAAITITFHNADGVTGSATVGPKSLVKVDPTKVTDLDASVPPALSSDKTLNTIGQPIEITFADHLKWREAIDAVRLDGQVLDPSQYTVQAGKITLSSSLFPVESSYEVTVQSNGYPDISVQQVVITNSTVNRALNKPTFTSEKPNNPGSYAVDGKPDTRWESAFSDPQFIGVNLKSEYRLSHIRLNWENAAGKSYKVLVSTDGQSWTPIYSTTRGHEGIDDITFPAVNARYVKVEGTERTTNYGYSIWELEVFGSPAGSLDAPDLVADTTMNRANQPMDITFDDAEGWRNAIQSVAVNGTPLTADQYQVAPGAITLNKALFPEAGIYNITIESQGFFTKSAQQIVVTDSNVNIALRKVTSTSSAPNQASSFAVDGNKATRWESSFSDPQSITVDLGSQETISRVLLNWENAAGKSYTVEVSADGKDWTTVYATTTGKPGINDIGFAPIAARYVRMNGTERTTNYGYSLWEFEVYGNGAGLPSAPDLVSDSTNAAVGQPIDITFNDDAAWRTAIESVSINGASVNTNLYQVSTGKIVLSASLFNNAQSYMISVQAKGYSDASVLQTIAGQPQQPGDPNQMPDHGTNPNPLNLAFGRETDSSPDYHRSSADAVDGRLDRRWESAFADNQWMSVNLGKAYTINHVLLNWENAYGKAYTIDVSMDGKTWTTVYSTDNGNGGIDDISFAPVSAQYVKMNAIKRGSPYGFSLWEFEVYAGDTAPLAGQPLTADATNNVVGESINIAFADDAAWRTAINAVELNGVTLGSNQFTITDGSINLDRALFTEAHPYVVTVHAAGYEDVSVVQPIMAATNLALHKETATSDNPLQGGQLAVDGNKGTRFESAFSDPQWISVDLGEKHTISRVLLNWENASAKAFAIEVSEDGASWTTVYSTTNGREHEHIDNIFFSPANARYVKVYGTERNTQYGYSLLEMEVYE</sequence>
<evidence type="ECO:0000256" key="9">
    <source>
        <dbReference type="SAM" id="MobiDB-lite"/>
    </source>
</evidence>
<feature type="domain" description="F5/8 type C" evidence="10">
    <location>
        <begin position="164"/>
        <end position="304"/>
    </location>
</feature>
<feature type="region of interest" description="Disordered" evidence="9">
    <location>
        <begin position="188"/>
        <end position="209"/>
    </location>
</feature>
<dbReference type="GO" id="GO:0071555">
    <property type="term" value="P:cell wall organization"/>
    <property type="evidence" value="ECO:0007669"/>
    <property type="project" value="UniProtKB-KW"/>
</dbReference>
<dbReference type="PROSITE" id="PS52008">
    <property type="entry name" value="GH81"/>
    <property type="match status" value="1"/>
</dbReference>
<evidence type="ECO:0000256" key="1">
    <source>
        <dbReference type="ARBA" id="ARBA00000382"/>
    </source>
</evidence>
<dbReference type="EMBL" id="QTTN01000027">
    <property type="protein sequence ID" value="REE77755.1"/>
    <property type="molecule type" value="Genomic_DNA"/>
</dbReference>
<keyword evidence="7" id="KW-0961">Cell wall biogenesis/degradation</keyword>
<dbReference type="Proteomes" id="UP000256304">
    <property type="component" value="Unassembled WGS sequence"/>
</dbReference>
<dbReference type="PROSITE" id="PS50022">
    <property type="entry name" value="FA58C_3"/>
    <property type="match status" value="6"/>
</dbReference>
<dbReference type="PANTHER" id="PTHR31983:SF0">
    <property type="entry name" value="GLUCAN ENDO-1,3-BETA-D-GLUCOSIDASE 2"/>
    <property type="match status" value="1"/>
</dbReference>